<dbReference type="GO" id="GO:0003700">
    <property type="term" value="F:DNA-binding transcription factor activity"/>
    <property type="evidence" value="ECO:0007669"/>
    <property type="project" value="InterPro"/>
</dbReference>
<dbReference type="SMART" id="SM00415">
    <property type="entry name" value="HSF"/>
    <property type="match status" value="1"/>
</dbReference>
<feature type="compositionally biased region" description="Polar residues" evidence="8">
    <location>
        <begin position="770"/>
        <end position="781"/>
    </location>
</feature>
<dbReference type="InterPro" id="IPR036388">
    <property type="entry name" value="WH-like_DNA-bd_sf"/>
</dbReference>
<feature type="region of interest" description="Disordered" evidence="8">
    <location>
        <begin position="418"/>
        <end position="823"/>
    </location>
</feature>
<evidence type="ECO:0000256" key="1">
    <source>
        <dbReference type="ARBA" id="ARBA00004123"/>
    </source>
</evidence>
<dbReference type="AlphaFoldDB" id="A0A9P3H6J5"/>
<feature type="compositionally biased region" description="Basic and acidic residues" evidence="8">
    <location>
        <begin position="213"/>
        <end position="231"/>
    </location>
</feature>
<feature type="compositionally biased region" description="Polar residues" evidence="8">
    <location>
        <begin position="38"/>
        <end position="55"/>
    </location>
</feature>
<evidence type="ECO:0000256" key="6">
    <source>
        <dbReference type="ARBA" id="ARBA00023242"/>
    </source>
</evidence>
<feature type="compositionally biased region" description="Basic and acidic residues" evidence="8">
    <location>
        <begin position="84"/>
        <end position="115"/>
    </location>
</feature>
<comment type="similarity">
    <text evidence="2 7">Belongs to the HSF family.</text>
</comment>
<evidence type="ECO:0000259" key="9">
    <source>
        <dbReference type="SMART" id="SM00415"/>
    </source>
</evidence>
<feature type="domain" description="HSF-type DNA-binding" evidence="9">
    <location>
        <begin position="285"/>
        <end position="393"/>
    </location>
</feature>
<evidence type="ECO:0000256" key="4">
    <source>
        <dbReference type="ARBA" id="ARBA00023125"/>
    </source>
</evidence>
<reference evidence="10" key="1">
    <citation type="submission" date="2021-11" db="EMBL/GenBank/DDBJ databases">
        <authorList>
            <person name="Herlambang A."/>
            <person name="Guo Y."/>
            <person name="Takashima Y."/>
            <person name="Nishizawa T."/>
        </authorList>
    </citation>
    <scope>NUCLEOTIDE SEQUENCE</scope>
    <source>
        <strain evidence="10">E1425</strain>
    </source>
</reference>
<feature type="region of interest" description="Disordered" evidence="8">
    <location>
        <begin position="1"/>
        <end position="273"/>
    </location>
</feature>
<evidence type="ECO:0000256" key="8">
    <source>
        <dbReference type="SAM" id="MobiDB-lite"/>
    </source>
</evidence>
<dbReference type="GO" id="GO:0005634">
    <property type="term" value="C:nucleus"/>
    <property type="evidence" value="ECO:0007669"/>
    <property type="project" value="UniProtKB-SubCell"/>
</dbReference>
<keyword evidence="5" id="KW-0804">Transcription</keyword>
<dbReference type="GO" id="GO:0043565">
    <property type="term" value="F:sequence-specific DNA binding"/>
    <property type="evidence" value="ECO:0007669"/>
    <property type="project" value="InterPro"/>
</dbReference>
<gene>
    <name evidence="10" type="ORF">EMPS_03318</name>
</gene>
<feature type="compositionally biased region" description="Polar residues" evidence="8">
    <location>
        <begin position="658"/>
        <end position="671"/>
    </location>
</feature>
<name>A0A9P3H6J5_9FUNG</name>
<feature type="compositionally biased region" description="Pro residues" evidence="8">
    <location>
        <begin position="564"/>
        <end position="582"/>
    </location>
</feature>
<organism evidence="10 11">
    <name type="scientific">Entomortierella parvispora</name>
    <dbReference type="NCBI Taxonomy" id="205924"/>
    <lineage>
        <taxon>Eukaryota</taxon>
        <taxon>Fungi</taxon>
        <taxon>Fungi incertae sedis</taxon>
        <taxon>Mucoromycota</taxon>
        <taxon>Mortierellomycotina</taxon>
        <taxon>Mortierellomycetes</taxon>
        <taxon>Mortierellales</taxon>
        <taxon>Mortierellaceae</taxon>
        <taxon>Entomortierella</taxon>
    </lineage>
</organism>
<keyword evidence="3" id="KW-0805">Transcription regulation</keyword>
<feature type="compositionally biased region" description="Low complexity" evidence="8">
    <location>
        <begin position="984"/>
        <end position="994"/>
    </location>
</feature>
<feature type="compositionally biased region" description="Low complexity" evidence="8">
    <location>
        <begin position="23"/>
        <end position="32"/>
    </location>
</feature>
<dbReference type="PANTHER" id="PTHR10015:SF427">
    <property type="entry name" value="HEAT SHOCK FACTOR PROTEIN"/>
    <property type="match status" value="1"/>
</dbReference>
<feature type="compositionally biased region" description="Basic and acidic residues" evidence="8">
    <location>
        <begin position="486"/>
        <end position="505"/>
    </location>
</feature>
<evidence type="ECO:0000313" key="10">
    <source>
        <dbReference type="EMBL" id="GJJ70968.1"/>
    </source>
</evidence>
<keyword evidence="6" id="KW-0539">Nucleus</keyword>
<dbReference type="Gene3D" id="1.10.10.10">
    <property type="entry name" value="Winged helix-like DNA-binding domain superfamily/Winged helix DNA-binding domain"/>
    <property type="match status" value="1"/>
</dbReference>
<evidence type="ECO:0000256" key="3">
    <source>
        <dbReference type="ARBA" id="ARBA00023015"/>
    </source>
</evidence>
<feature type="compositionally biased region" description="Gly residues" evidence="8">
    <location>
        <begin position="427"/>
        <end position="449"/>
    </location>
</feature>
<keyword evidence="11" id="KW-1185">Reference proteome</keyword>
<evidence type="ECO:0000313" key="11">
    <source>
        <dbReference type="Proteomes" id="UP000827284"/>
    </source>
</evidence>
<accession>A0A9P3H6J5</accession>
<feature type="compositionally biased region" description="Acidic residues" evidence="8">
    <location>
        <begin position="232"/>
        <end position="242"/>
    </location>
</feature>
<dbReference type="Proteomes" id="UP000827284">
    <property type="component" value="Unassembled WGS sequence"/>
</dbReference>
<dbReference type="InterPro" id="IPR000232">
    <property type="entry name" value="HSF_DNA-bd"/>
</dbReference>
<comment type="caution">
    <text evidence="10">The sequence shown here is derived from an EMBL/GenBank/DDBJ whole genome shotgun (WGS) entry which is preliminary data.</text>
</comment>
<evidence type="ECO:0000256" key="5">
    <source>
        <dbReference type="ARBA" id="ARBA00023163"/>
    </source>
</evidence>
<evidence type="ECO:0000256" key="7">
    <source>
        <dbReference type="RuleBase" id="RU004020"/>
    </source>
</evidence>
<protein>
    <recommendedName>
        <fullName evidence="9">HSF-type DNA-binding domain-containing protein</fullName>
    </recommendedName>
</protein>
<feature type="region of interest" description="Disordered" evidence="8">
    <location>
        <begin position="878"/>
        <end position="1011"/>
    </location>
</feature>
<sequence>MERSLVGKGDTERNPQISKFGTQQQQQQQQQQLHRQEGVTTTATAIVARNSSDSIAESMVVLTSERERTSATGGAGGDSDAGEPEGKHARHQQQEHRGRDSEVDAPDYNREEPRRSRSGRPLRSTVQYDERSSRSSSVESKSGTRRQQQHQQHYKSFGDDSKQDTQSSEAQNEENQRSDQKSRTGYGPDGTSPSDEEQQQQQQQQQHHRQQRQHRDQRYDEEGDGDARDELLSDDEQDDDGFGEGGDGGSNEDGSESMDTNSSKNDDGTEPLVVSMYGSPSLVKVRSMFIDKLYKMVEDQSIQHLISWAKEGDMFYVFNCVELSTTVLPKFFKHNNWQSFVRQLNMYGFHKIYRYDREESTMNRRNPETQRWQFYHPDFQRDRPHLRSNIKRKSARSINLAPTFSRVVFERDKGGYYIQQEPPNRAAGGGSSVGGVGGHPGGHTPGSGGPHHQQLPPGPPGDAGPRIAPRPSGDYRMPPHPSESGYPRDDPRYHSSRQPDMRRDYGPPPPSHMSPHQQPPLHGHKMGSHPPQQPYPHTGGPHQRQHSYAGPPSQARHRPDHPYGYPPQHPSRSVGPPPQPPHPSERPMDSPSAFVREAERLEAGPHGYPVGHSRSQSAPGLDPRREVSRVPHPLSQPEHSRPSPQSTPQSYFPREPYTPQSRTSFEGSTAKSVGEPAGTPGEAGGPGPHRGSLQKHPLSPTEHPLPQSSGSDRTPAAPGLPPFSEQPWAGGPGRSPDEYGSRRHSPASGTPQHLSAPPPGHPAGGHSASTPTHYSASQRSGGLQPPHSVDSIPTTPSGGAPGGADSVNSNNHGGAPISSPNVQDLVPRTALKAMEGRLHFVEEAYMSLRQFAQELQQIQHHQDQTIAWMRDRLQQMAEMSPRDTMTSPPQQAGVVPAKRKVEYSAEDGREWGGRRALEHQPAPGERSGPGTPGSVGYSANAPPQSGFHPSFNPVHHHQQQQQQQQHGHHPHHQHHPQHAHPHAHQQQSRQHPSPLMNEPPSQHHPKVPRHD</sequence>
<dbReference type="InterPro" id="IPR036390">
    <property type="entry name" value="WH_DNA-bd_sf"/>
</dbReference>
<feature type="compositionally biased region" description="Basic and acidic residues" evidence="8">
    <location>
        <begin position="899"/>
        <end position="918"/>
    </location>
</feature>
<keyword evidence="4" id="KW-0238">DNA-binding</keyword>
<dbReference type="EMBL" id="BQFW01000004">
    <property type="protein sequence ID" value="GJJ70968.1"/>
    <property type="molecule type" value="Genomic_DNA"/>
</dbReference>
<reference evidence="10" key="2">
    <citation type="journal article" date="2022" name="Microbiol. Resour. Announc.">
        <title>Whole-Genome Sequence of Entomortierella parvispora E1425, a Mucoromycotan Fungus Associated with Burkholderiaceae-Related Endosymbiotic Bacteria.</title>
        <authorList>
            <person name="Herlambang A."/>
            <person name="Guo Y."/>
            <person name="Takashima Y."/>
            <person name="Narisawa K."/>
            <person name="Ohta H."/>
            <person name="Nishizawa T."/>
        </authorList>
    </citation>
    <scope>NUCLEOTIDE SEQUENCE</scope>
    <source>
        <strain evidence="10">E1425</strain>
    </source>
</reference>
<dbReference type="FunFam" id="1.10.10.10:FF:000027">
    <property type="entry name" value="Heat shock transcription factor 1"/>
    <property type="match status" value="1"/>
</dbReference>
<dbReference type="PRINTS" id="PR00056">
    <property type="entry name" value="HSFDOMAIN"/>
</dbReference>
<dbReference type="SUPFAM" id="SSF46785">
    <property type="entry name" value="Winged helix' DNA-binding domain"/>
    <property type="match status" value="1"/>
</dbReference>
<feature type="compositionally biased region" description="Polar residues" evidence="8">
    <location>
        <begin position="806"/>
        <end position="822"/>
    </location>
</feature>
<dbReference type="OrthoDB" id="60033at2759"/>
<dbReference type="PANTHER" id="PTHR10015">
    <property type="entry name" value="HEAT SHOCK TRANSCRIPTION FACTOR"/>
    <property type="match status" value="1"/>
</dbReference>
<feature type="compositionally biased region" description="Basic residues" evidence="8">
    <location>
        <begin position="966"/>
        <end position="983"/>
    </location>
</feature>
<proteinExistence type="inferred from homology"/>
<evidence type="ECO:0000256" key="2">
    <source>
        <dbReference type="ARBA" id="ARBA00006403"/>
    </source>
</evidence>
<dbReference type="Pfam" id="PF00447">
    <property type="entry name" value="HSF_DNA-bind"/>
    <property type="match status" value="1"/>
</dbReference>
<comment type="subcellular location">
    <subcellularLocation>
        <location evidence="1">Nucleus</location>
    </subcellularLocation>
</comment>
<feature type="compositionally biased region" description="Basic and acidic residues" evidence="8">
    <location>
        <begin position="1"/>
        <end position="13"/>
    </location>
</feature>